<evidence type="ECO:0000313" key="1">
    <source>
        <dbReference type="EMBL" id="SJM64139.1"/>
    </source>
</evidence>
<keyword evidence="2" id="KW-1185">Reference proteome</keyword>
<organism evidence="1 2">
    <name type="scientific">Arthrobacter rhombi</name>
    <dbReference type="NCBI Taxonomy" id="71253"/>
    <lineage>
        <taxon>Bacteria</taxon>
        <taxon>Bacillati</taxon>
        <taxon>Actinomycetota</taxon>
        <taxon>Actinomycetes</taxon>
        <taxon>Micrococcales</taxon>
        <taxon>Micrococcaceae</taxon>
        <taxon>Arthrobacter</taxon>
    </lineage>
</organism>
<dbReference type="RefSeq" id="WP_086998186.1">
    <property type="nucleotide sequence ID" value="NZ_FUHW01000028.1"/>
</dbReference>
<dbReference type="Pfam" id="PF08713">
    <property type="entry name" value="DNA_alkylation"/>
    <property type="match status" value="1"/>
</dbReference>
<dbReference type="SUPFAM" id="SSF48371">
    <property type="entry name" value="ARM repeat"/>
    <property type="match status" value="1"/>
</dbReference>
<dbReference type="AlphaFoldDB" id="A0A1R4G7K7"/>
<name>A0A1R4G7K7_9MICC</name>
<gene>
    <name evidence="1" type="ORF">FM101_08385</name>
</gene>
<dbReference type="CDD" id="cd07064">
    <property type="entry name" value="AlkD_like_1"/>
    <property type="match status" value="1"/>
</dbReference>
<dbReference type="EMBL" id="FUHW01000028">
    <property type="protein sequence ID" value="SJM64139.1"/>
    <property type="molecule type" value="Genomic_DNA"/>
</dbReference>
<dbReference type="InterPro" id="IPR014825">
    <property type="entry name" value="DNA_alkylation"/>
</dbReference>
<dbReference type="InterPro" id="IPR016024">
    <property type="entry name" value="ARM-type_fold"/>
</dbReference>
<dbReference type="PANTHER" id="PTHR34070">
    <property type="entry name" value="ARMADILLO-TYPE FOLD"/>
    <property type="match status" value="1"/>
</dbReference>
<sequence>MADELGQLITSRLAAVADPTAAGAMQRYLKTEMDFFGVRAPTVQRIVREAVRETGVSRWEDLLDEARKLWDGAQCREQWYAAQQLTAYRSCRGRLEFLDLFEDMVVDGAWWDIVDNCHRRFAHLLAHHREQMDPLLRRWAVDPNHWKRRIAIITQLSSKEDTDVGLLEAAIYPNMAEQDFFLRKAIGWALREYAKTDPTWVRSFVASHRSELSGLSQREALKHLRIR</sequence>
<protein>
    <submittedName>
        <fullName evidence="1">DNA alkylation repair enzyme</fullName>
    </submittedName>
</protein>
<accession>A0A1R4G7K7</accession>
<dbReference type="Proteomes" id="UP000195913">
    <property type="component" value="Unassembled WGS sequence"/>
</dbReference>
<proteinExistence type="predicted"/>
<reference evidence="1 2" key="1">
    <citation type="submission" date="2017-02" db="EMBL/GenBank/DDBJ databases">
        <authorList>
            <person name="Peterson S.W."/>
        </authorList>
    </citation>
    <scope>NUCLEOTIDE SEQUENCE [LARGE SCALE GENOMIC DNA]</scope>
    <source>
        <strain evidence="1 2">B Ar 00.02</strain>
    </source>
</reference>
<evidence type="ECO:0000313" key="2">
    <source>
        <dbReference type="Proteomes" id="UP000195913"/>
    </source>
</evidence>
<dbReference type="Gene3D" id="1.25.10.90">
    <property type="match status" value="1"/>
</dbReference>
<dbReference type="PANTHER" id="PTHR34070:SF1">
    <property type="entry name" value="DNA ALKYLATION REPAIR PROTEIN"/>
    <property type="match status" value="1"/>
</dbReference>